<keyword evidence="6" id="KW-1015">Disulfide bond</keyword>
<dbReference type="AlphaFoldDB" id="A0AAV2I8Y5"/>
<keyword evidence="1" id="KW-0645">Protease</keyword>
<comment type="caution">
    <text evidence="8">Lacks conserved residue(s) required for the propagation of feature annotation.</text>
</comment>
<evidence type="ECO:0000256" key="7">
    <source>
        <dbReference type="ARBA" id="ARBA00023180"/>
    </source>
</evidence>
<evidence type="ECO:0000313" key="11">
    <source>
        <dbReference type="Proteomes" id="UP001497497"/>
    </source>
</evidence>
<dbReference type="GO" id="GO:0046872">
    <property type="term" value="F:metal ion binding"/>
    <property type="evidence" value="ECO:0007669"/>
    <property type="project" value="UniProtKB-KW"/>
</dbReference>
<dbReference type="GO" id="GO:0004222">
    <property type="term" value="F:metalloendopeptidase activity"/>
    <property type="evidence" value="ECO:0007669"/>
    <property type="project" value="InterPro"/>
</dbReference>
<keyword evidence="5" id="KW-0482">Metalloprotease</keyword>
<keyword evidence="4 8" id="KW-0862">Zinc</keyword>
<name>A0AAV2I8Y5_LYMST</name>
<keyword evidence="2 8" id="KW-0479">Metal-binding</keyword>
<comment type="caution">
    <text evidence="10">The sequence shown here is derived from an EMBL/GenBank/DDBJ whole genome shotgun (WGS) entry which is preliminary data.</text>
</comment>
<dbReference type="SUPFAM" id="SSF55486">
    <property type="entry name" value="Metalloproteases ('zincins'), catalytic domain"/>
    <property type="match status" value="1"/>
</dbReference>
<evidence type="ECO:0000256" key="3">
    <source>
        <dbReference type="ARBA" id="ARBA00022801"/>
    </source>
</evidence>
<evidence type="ECO:0000256" key="1">
    <source>
        <dbReference type="ARBA" id="ARBA00022670"/>
    </source>
</evidence>
<dbReference type="PROSITE" id="PS50215">
    <property type="entry name" value="ADAM_MEPRO"/>
    <property type="match status" value="1"/>
</dbReference>
<dbReference type="EMBL" id="CAXITT010000423">
    <property type="protein sequence ID" value="CAL1541295.1"/>
    <property type="molecule type" value="Genomic_DNA"/>
</dbReference>
<keyword evidence="7" id="KW-0325">Glycoprotein</keyword>
<dbReference type="GO" id="GO:0006508">
    <property type="term" value="P:proteolysis"/>
    <property type="evidence" value="ECO:0007669"/>
    <property type="project" value="UniProtKB-KW"/>
</dbReference>
<feature type="binding site" evidence="8">
    <location>
        <position position="255"/>
    </location>
    <ligand>
        <name>Zn(2+)</name>
        <dbReference type="ChEBI" id="CHEBI:29105"/>
        <note>catalytic</note>
    </ligand>
</feature>
<evidence type="ECO:0000259" key="9">
    <source>
        <dbReference type="PROSITE" id="PS50215"/>
    </source>
</evidence>
<dbReference type="Gene3D" id="3.40.1620.60">
    <property type="match status" value="1"/>
</dbReference>
<feature type="binding site" evidence="8">
    <location>
        <position position="251"/>
    </location>
    <ligand>
        <name>Zn(2+)</name>
        <dbReference type="ChEBI" id="CHEBI:29105"/>
        <note>catalytic</note>
    </ligand>
</feature>
<gene>
    <name evidence="10" type="ORF">GSLYS_00014901001</name>
</gene>
<dbReference type="Pfam" id="PF13688">
    <property type="entry name" value="Reprolysin_5"/>
    <property type="match status" value="1"/>
</dbReference>
<accession>A0AAV2I8Y5</accession>
<keyword evidence="11" id="KW-1185">Reference proteome</keyword>
<dbReference type="Gene3D" id="3.40.390.10">
    <property type="entry name" value="Collagenase (Catalytic Domain)"/>
    <property type="match status" value="1"/>
</dbReference>
<proteinExistence type="predicted"/>
<evidence type="ECO:0000256" key="5">
    <source>
        <dbReference type="ARBA" id="ARBA00023049"/>
    </source>
</evidence>
<organism evidence="10 11">
    <name type="scientific">Lymnaea stagnalis</name>
    <name type="common">Great pond snail</name>
    <name type="synonym">Helix stagnalis</name>
    <dbReference type="NCBI Taxonomy" id="6523"/>
    <lineage>
        <taxon>Eukaryota</taxon>
        <taxon>Metazoa</taxon>
        <taxon>Spiralia</taxon>
        <taxon>Lophotrochozoa</taxon>
        <taxon>Mollusca</taxon>
        <taxon>Gastropoda</taxon>
        <taxon>Heterobranchia</taxon>
        <taxon>Euthyneura</taxon>
        <taxon>Panpulmonata</taxon>
        <taxon>Hygrophila</taxon>
        <taxon>Lymnaeoidea</taxon>
        <taxon>Lymnaeidae</taxon>
        <taxon>Lymnaea</taxon>
    </lineage>
</organism>
<dbReference type="InterPro" id="IPR024079">
    <property type="entry name" value="MetalloPept_cat_dom_sf"/>
</dbReference>
<evidence type="ECO:0000256" key="2">
    <source>
        <dbReference type="ARBA" id="ARBA00022723"/>
    </source>
</evidence>
<evidence type="ECO:0000313" key="10">
    <source>
        <dbReference type="EMBL" id="CAL1541295.1"/>
    </source>
</evidence>
<feature type="domain" description="Peptidase M12B" evidence="9">
    <location>
        <begin position="82"/>
        <end position="309"/>
    </location>
</feature>
<dbReference type="InterPro" id="IPR001590">
    <property type="entry name" value="Peptidase_M12B"/>
</dbReference>
<protein>
    <recommendedName>
        <fullName evidence="9">Peptidase M12B domain-containing protein</fullName>
    </recommendedName>
</protein>
<evidence type="ECO:0000256" key="6">
    <source>
        <dbReference type="ARBA" id="ARBA00023157"/>
    </source>
</evidence>
<dbReference type="Pfam" id="PF17771">
    <property type="entry name" value="ADAMTS_CR_2"/>
    <property type="match status" value="1"/>
</dbReference>
<dbReference type="Proteomes" id="UP001497497">
    <property type="component" value="Unassembled WGS sequence"/>
</dbReference>
<reference evidence="10 11" key="1">
    <citation type="submission" date="2024-04" db="EMBL/GenBank/DDBJ databases">
        <authorList>
            <consortium name="Genoscope - CEA"/>
            <person name="William W."/>
        </authorList>
    </citation>
    <scope>NUCLEOTIDE SEQUENCE [LARGE SCALE GENOMIC DNA]</scope>
</reference>
<evidence type="ECO:0000256" key="8">
    <source>
        <dbReference type="PROSITE-ProRule" id="PRU00276"/>
    </source>
</evidence>
<feature type="binding site" evidence="8">
    <location>
        <position position="261"/>
    </location>
    <ligand>
        <name>Zn(2+)</name>
        <dbReference type="ChEBI" id="CHEBI:29105"/>
        <note>catalytic</note>
    </ligand>
</feature>
<evidence type="ECO:0000256" key="4">
    <source>
        <dbReference type="ARBA" id="ARBA00022833"/>
    </source>
</evidence>
<sequence>MTGQLTLSDTRYLMSPTKQGHRSRFQHSSVKHSILKNGKKADIYRLHKLTRPARLHDTLLNTPMFSRQESLPRRRRQSSNDYFVDIVAVVDFKAYSRFLFKAGTRASAFQMIQEKYAHVFNEIDIMYGSINSPNFRIHVRLVKIVVSETAQTSTFTESVRISNSHLDQVDGDKAIANIRAYITGAGHNTVMPSDHVMVFTGYDMARVLENGTNYAGIAGCSYTGFACTYDGWSSSLIQDLGNYDCIAPAAHELGHSLSADHDGEDNSCPPSDQYIMTAKQDHVSNAVDRLHPWQFSTCSIAYFTNYTQKLMKTAQGVACLTKSLIVTGNIPDVSNHLLGQEILPDQQCKLLNGQESQYCRGLSNGVGILSDICSNMACTDPDDDSSCFLETALYGTSCGSGKVCIEGSCVVHIGAPAVDETCVFGDSEGIIENGMTCGQLMQSEPGYCYNEWYRGHCCASCKSVYKAGECAYGDLVGAKVNGMSCHEAITSHNSYCYTDWVRKDCCGSCRTVERNIRGCEYGDHYTSGCKIEDCLTYTNMTGCCDTCNYDPDVCIDHNVLVNKMSCYTAAIIKPSMCSDPYVDHYCCATCRAVRSESLGSCVDVPGSSFGGRTCSSIINTNFTACYDKDVMTSCCGSCKQHIGYYCDDVSSVTILDQHCAPFINAHSDACYQDDPSKYCCKSCLAYTILERGP</sequence>
<dbReference type="InterPro" id="IPR041645">
    <property type="entry name" value="ADAMTS_CR_2"/>
</dbReference>
<keyword evidence="3" id="KW-0378">Hydrolase</keyword>
<feature type="active site" evidence="8">
    <location>
        <position position="252"/>
    </location>
</feature>